<organism evidence="4 5">
    <name type="scientific">Entomortierella parvispora</name>
    <dbReference type="NCBI Taxonomy" id="205924"/>
    <lineage>
        <taxon>Eukaryota</taxon>
        <taxon>Fungi</taxon>
        <taxon>Fungi incertae sedis</taxon>
        <taxon>Mucoromycota</taxon>
        <taxon>Mortierellomycotina</taxon>
        <taxon>Mortierellomycetes</taxon>
        <taxon>Mortierellales</taxon>
        <taxon>Mortierellaceae</taxon>
        <taxon>Entomortierella</taxon>
    </lineage>
</organism>
<comment type="caution">
    <text evidence="4">The sequence shown here is derived from an EMBL/GenBank/DDBJ whole genome shotgun (WGS) entry which is preliminary data.</text>
</comment>
<dbReference type="GO" id="GO:0016787">
    <property type="term" value="F:hydrolase activity"/>
    <property type="evidence" value="ECO:0007669"/>
    <property type="project" value="UniProtKB-KW"/>
</dbReference>
<dbReference type="InterPro" id="IPR029058">
    <property type="entry name" value="AB_hydrolase_fold"/>
</dbReference>
<name>A0A9P3H9X1_9FUNG</name>
<dbReference type="PANTHER" id="PTHR48081">
    <property type="entry name" value="AB HYDROLASE SUPERFAMILY PROTEIN C4A8.06C"/>
    <property type="match status" value="1"/>
</dbReference>
<dbReference type="Pfam" id="PF07859">
    <property type="entry name" value="Abhydrolase_3"/>
    <property type="match status" value="1"/>
</dbReference>
<dbReference type="SUPFAM" id="SSF53474">
    <property type="entry name" value="alpha/beta-Hydrolases"/>
    <property type="match status" value="1"/>
</dbReference>
<dbReference type="AlphaFoldDB" id="A0A9P3H9X1"/>
<sequence>MSTSTLDPVSAKTASATPDQKPSTELPDAVAFTLWFFMGLSGALRYSLLRLTGNAPKTLPVVNGLTVAFVASSGNSLSLRQKRMFFAATMHKVHASVGLGTEEQMAEWSVLVEEKDWKGFWIPFQDRVLSPNDNRVSGERLDVSKTILGQGSDLVIFYVHGGGYREGSALQSMHFLLKVMNNAFAAHGTKISFLAVEYSHAPESPYPCAANECMAAYTSLVRYHGVEPKRIVFCGESAGGNAVHTMTLRIRDDPTLGLSLPTAVISMSPWMMTDPKKESMDKHLFDTLTPYSISTMLEHYAPPTITVEELLESPYVCPLKTSTFAGLPPMLVYAGGVEILRPSIEEFVRRAKADGVACQYELKEERSHCWFQIDPTSTEEDRKEAIESMALYLSKVHKGQL</sequence>
<evidence type="ECO:0000313" key="4">
    <source>
        <dbReference type="EMBL" id="GJJ72553.1"/>
    </source>
</evidence>
<reference evidence="4" key="1">
    <citation type="submission" date="2021-11" db="EMBL/GenBank/DDBJ databases">
        <authorList>
            <person name="Herlambang A."/>
            <person name="Guo Y."/>
            <person name="Takashima Y."/>
            <person name="Nishizawa T."/>
        </authorList>
    </citation>
    <scope>NUCLEOTIDE SEQUENCE</scope>
    <source>
        <strain evidence="4">E1425</strain>
    </source>
</reference>
<keyword evidence="5" id="KW-1185">Reference proteome</keyword>
<feature type="region of interest" description="Disordered" evidence="2">
    <location>
        <begin position="1"/>
        <end position="24"/>
    </location>
</feature>
<feature type="domain" description="Alpha/beta hydrolase fold-3" evidence="3">
    <location>
        <begin position="156"/>
        <end position="371"/>
    </location>
</feature>
<dbReference type="OrthoDB" id="408631at2759"/>
<dbReference type="InterPro" id="IPR050300">
    <property type="entry name" value="GDXG_lipolytic_enzyme"/>
</dbReference>
<gene>
    <name evidence="4" type="ORF">EMPS_04911</name>
</gene>
<reference evidence="4" key="2">
    <citation type="journal article" date="2022" name="Microbiol. Resour. Announc.">
        <title>Whole-Genome Sequence of Entomortierella parvispora E1425, a Mucoromycotan Fungus Associated with Burkholderiaceae-Related Endosymbiotic Bacteria.</title>
        <authorList>
            <person name="Herlambang A."/>
            <person name="Guo Y."/>
            <person name="Takashima Y."/>
            <person name="Narisawa K."/>
            <person name="Ohta H."/>
            <person name="Nishizawa T."/>
        </authorList>
    </citation>
    <scope>NUCLEOTIDE SEQUENCE</scope>
    <source>
        <strain evidence="4">E1425</strain>
    </source>
</reference>
<evidence type="ECO:0000313" key="5">
    <source>
        <dbReference type="Proteomes" id="UP000827284"/>
    </source>
</evidence>
<evidence type="ECO:0000256" key="1">
    <source>
        <dbReference type="ARBA" id="ARBA00022801"/>
    </source>
</evidence>
<proteinExistence type="predicted"/>
<dbReference type="InterPro" id="IPR013094">
    <property type="entry name" value="AB_hydrolase_3"/>
</dbReference>
<evidence type="ECO:0000256" key="2">
    <source>
        <dbReference type="SAM" id="MobiDB-lite"/>
    </source>
</evidence>
<feature type="compositionally biased region" description="Polar residues" evidence="2">
    <location>
        <begin position="1"/>
        <end position="23"/>
    </location>
</feature>
<accession>A0A9P3H9X1</accession>
<dbReference type="EMBL" id="BQFW01000007">
    <property type="protein sequence ID" value="GJJ72553.1"/>
    <property type="molecule type" value="Genomic_DNA"/>
</dbReference>
<protein>
    <recommendedName>
        <fullName evidence="3">Alpha/beta hydrolase fold-3 domain-containing protein</fullName>
    </recommendedName>
</protein>
<dbReference type="PANTHER" id="PTHR48081:SF8">
    <property type="entry name" value="ALPHA_BETA HYDROLASE FOLD-3 DOMAIN-CONTAINING PROTEIN-RELATED"/>
    <property type="match status" value="1"/>
</dbReference>
<keyword evidence="1" id="KW-0378">Hydrolase</keyword>
<evidence type="ECO:0000259" key="3">
    <source>
        <dbReference type="Pfam" id="PF07859"/>
    </source>
</evidence>
<dbReference type="Proteomes" id="UP000827284">
    <property type="component" value="Unassembled WGS sequence"/>
</dbReference>
<dbReference type="Gene3D" id="3.40.50.1820">
    <property type="entry name" value="alpha/beta hydrolase"/>
    <property type="match status" value="1"/>
</dbReference>